<dbReference type="SMART" id="SM01152">
    <property type="entry name" value="DUF167"/>
    <property type="match status" value="1"/>
</dbReference>
<dbReference type="EMBL" id="DSOV01000026">
    <property type="protein sequence ID" value="HEN42050.1"/>
    <property type="molecule type" value="Genomic_DNA"/>
</dbReference>
<name>A0A831UDE2_GEOME</name>
<sequence>MKSDSRPEELRITEHADGVTFSVHVQPRASRNGICGIQGDAIKLRLTSPPVEGEANRLCVEYLAKLLKVPKSAIVIIAGEKSRHKTIRVAGATARAVRGLLAPIDSGS</sequence>
<dbReference type="Pfam" id="PF02594">
    <property type="entry name" value="DUF167"/>
    <property type="match status" value="1"/>
</dbReference>
<dbReference type="InterPro" id="IPR003746">
    <property type="entry name" value="DUF167"/>
</dbReference>
<evidence type="ECO:0000256" key="2">
    <source>
        <dbReference type="HAMAP-Rule" id="MF_00634"/>
    </source>
</evidence>
<dbReference type="SUPFAM" id="SSF69786">
    <property type="entry name" value="YggU-like"/>
    <property type="match status" value="1"/>
</dbReference>
<dbReference type="HAMAP" id="MF_00634">
    <property type="entry name" value="UPF0235"/>
    <property type="match status" value="1"/>
</dbReference>
<comment type="similarity">
    <text evidence="1 2">Belongs to the UPF0235 family.</text>
</comment>
<dbReference type="AlphaFoldDB" id="A0A831UDE2"/>
<evidence type="ECO:0000256" key="1">
    <source>
        <dbReference type="ARBA" id="ARBA00010364"/>
    </source>
</evidence>
<comment type="caution">
    <text evidence="3">The sequence shown here is derived from an EMBL/GenBank/DDBJ whole genome shotgun (WGS) entry which is preliminary data.</text>
</comment>
<organism evidence="3">
    <name type="scientific">Geobacter metallireducens</name>
    <dbReference type="NCBI Taxonomy" id="28232"/>
    <lineage>
        <taxon>Bacteria</taxon>
        <taxon>Pseudomonadati</taxon>
        <taxon>Thermodesulfobacteriota</taxon>
        <taxon>Desulfuromonadia</taxon>
        <taxon>Geobacterales</taxon>
        <taxon>Geobacteraceae</taxon>
        <taxon>Geobacter</taxon>
    </lineage>
</organism>
<dbReference type="GO" id="GO:0005737">
    <property type="term" value="C:cytoplasm"/>
    <property type="evidence" value="ECO:0007669"/>
    <property type="project" value="TreeGrafter"/>
</dbReference>
<evidence type="ECO:0000313" key="3">
    <source>
        <dbReference type="EMBL" id="HEN42050.1"/>
    </source>
</evidence>
<reference evidence="3" key="1">
    <citation type="journal article" date="2020" name="mSystems">
        <title>Genome- and Community-Level Interaction Insights into Carbon Utilization and Element Cycling Functions of Hydrothermarchaeota in Hydrothermal Sediment.</title>
        <authorList>
            <person name="Zhou Z."/>
            <person name="Liu Y."/>
            <person name="Xu W."/>
            <person name="Pan J."/>
            <person name="Luo Z.H."/>
            <person name="Li M."/>
        </authorList>
    </citation>
    <scope>NUCLEOTIDE SEQUENCE [LARGE SCALE GENOMIC DNA]</scope>
    <source>
        <strain evidence="3">SpSt-349</strain>
    </source>
</reference>
<protein>
    <recommendedName>
        <fullName evidence="2">UPF0235 protein ENQ87_06680</fullName>
    </recommendedName>
</protein>
<dbReference type="Gene3D" id="3.30.1200.10">
    <property type="entry name" value="YggU-like"/>
    <property type="match status" value="1"/>
</dbReference>
<gene>
    <name evidence="3" type="ORF">ENQ87_06680</name>
</gene>
<dbReference type="PANTHER" id="PTHR13420">
    <property type="entry name" value="UPF0235 PROTEIN C15ORF40"/>
    <property type="match status" value="1"/>
</dbReference>
<dbReference type="InterPro" id="IPR036591">
    <property type="entry name" value="YggU-like_sf"/>
</dbReference>
<proteinExistence type="inferred from homology"/>
<dbReference type="NCBIfam" id="TIGR00251">
    <property type="entry name" value="DUF167 family protein"/>
    <property type="match status" value="1"/>
</dbReference>
<dbReference type="PANTHER" id="PTHR13420:SF7">
    <property type="entry name" value="UPF0235 PROTEIN C15ORF40"/>
    <property type="match status" value="1"/>
</dbReference>
<accession>A0A831UDE2</accession>